<evidence type="ECO:0000256" key="1">
    <source>
        <dbReference type="SAM" id="MobiDB-lite"/>
    </source>
</evidence>
<feature type="compositionally biased region" description="Polar residues" evidence="1">
    <location>
        <begin position="46"/>
        <end position="59"/>
    </location>
</feature>
<evidence type="ECO:0000313" key="2">
    <source>
        <dbReference type="EMBL" id="PPJ51401.1"/>
    </source>
</evidence>
<protein>
    <submittedName>
        <fullName evidence="2">Uncharacterized protein</fullName>
    </submittedName>
</protein>
<dbReference type="AlphaFoldDB" id="A0A2S6BVA3"/>
<evidence type="ECO:0000313" key="3">
    <source>
        <dbReference type="Proteomes" id="UP000237631"/>
    </source>
</evidence>
<feature type="compositionally biased region" description="Acidic residues" evidence="1">
    <location>
        <begin position="22"/>
        <end position="35"/>
    </location>
</feature>
<organism evidence="2 3">
    <name type="scientific">Cercospora berteroae</name>
    <dbReference type="NCBI Taxonomy" id="357750"/>
    <lineage>
        <taxon>Eukaryota</taxon>
        <taxon>Fungi</taxon>
        <taxon>Dikarya</taxon>
        <taxon>Ascomycota</taxon>
        <taxon>Pezizomycotina</taxon>
        <taxon>Dothideomycetes</taxon>
        <taxon>Dothideomycetidae</taxon>
        <taxon>Mycosphaerellales</taxon>
        <taxon>Mycosphaerellaceae</taxon>
        <taxon>Cercospora</taxon>
    </lineage>
</organism>
<name>A0A2S6BVA3_9PEZI</name>
<accession>A0A2S6BVA3</accession>
<keyword evidence="3" id="KW-1185">Reference proteome</keyword>
<dbReference type="EMBL" id="PNEN01001755">
    <property type="protein sequence ID" value="PPJ51401.1"/>
    <property type="molecule type" value="Genomic_DNA"/>
</dbReference>
<reference evidence="3" key="1">
    <citation type="journal article" date="2017" name="bioRxiv">
        <title>Conservation of a gene cluster reveals novel cercosporin biosynthetic mechanisms and extends production to the genus Colletotrichum.</title>
        <authorList>
            <person name="de Jonge R."/>
            <person name="Ebert M.K."/>
            <person name="Huitt-Roehl C.R."/>
            <person name="Pal P."/>
            <person name="Suttle J.C."/>
            <person name="Spanner R.E."/>
            <person name="Neubauer J.D."/>
            <person name="Jurick W.M.II."/>
            <person name="Stott K.A."/>
            <person name="Secor G.A."/>
            <person name="Thomma B.P.H.J."/>
            <person name="Van de Peer Y."/>
            <person name="Townsend C.A."/>
            <person name="Bolton M.D."/>
        </authorList>
    </citation>
    <scope>NUCLEOTIDE SEQUENCE [LARGE SCALE GENOMIC DNA]</scope>
    <source>
        <strain evidence="3">CBS538.71</strain>
    </source>
</reference>
<comment type="caution">
    <text evidence="2">The sequence shown here is derived from an EMBL/GenBank/DDBJ whole genome shotgun (WGS) entry which is preliminary data.</text>
</comment>
<gene>
    <name evidence="2" type="ORF">CBER1_08551</name>
</gene>
<dbReference type="OrthoDB" id="10467793at2759"/>
<dbReference type="Proteomes" id="UP000237631">
    <property type="component" value="Unassembled WGS sequence"/>
</dbReference>
<sequence length="69" mass="7930">MFWGAELDDSDYIDPNGPYPEGLEDFVESDEETYEELEKQEKASTFGRQTETPMPTSDAQIFDSDAREE</sequence>
<feature type="region of interest" description="Disordered" evidence="1">
    <location>
        <begin position="1"/>
        <end position="69"/>
    </location>
</feature>
<proteinExistence type="predicted"/>
<feature type="compositionally biased region" description="Acidic residues" evidence="1">
    <location>
        <begin position="1"/>
        <end position="12"/>
    </location>
</feature>